<proteinExistence type="predicted"/>
<protein>
    <submittedName>
        <fullName evidence="2">Uncharacterized protein</fullName>
    </submittedName>
</protein>
<feature type="compositionally biased region" description="Basic and acidic residues" evidence="1">
    <location>
        <begin position="67"/>
        <end position="84"/>
    </location>
</feature>
<dbReference type="EMBL" id="PQXK01000135">
    <property type="protein sequence ID" value="TGO36117.1"/>
    <property type="molecule type" value="Genomic_DNA"/>
</dbReference>
<gene>
    <name evidence="2" type="ORF">BHYA_0135g00230</name>
</gene>
<keyword evidence="3" id="KW-1185">Reference proteome</keyword>
<evidence type="ECO:0000256" key="1">
    <source>
        <dbReference type="SAM" id="MobiDB-lite"/>
    </source>
</evidence>
<dbReference type="AlphaFoldDB" id="A0A4Z1GRB0"/>
<name>A0A4Z1GRB0_9HELO</name>
<feature type="region of interest" description="Disordered" evidence="1">
    <location>
        <begin position="67"/>
        <end position="102"/>
    </location>
</feature>
<accession>A0A4Z1GRB0</accession>
<reference evidence="2 3" key="1">
    <citation type="submission" date="2017-12" db="EMBL/GenBank/DDBJ databases">
        <title>Comparative genomics of Botrytis spp.</title>
        <authorList>
            <person name="Valero-Jimenez C.A."/>
            <person name="Tapia P."/>
            <person name="Veloso J."/>
            <person name="Silva-Moreno E."/>
            <person name="Staats M."/>
            <person name="Valdes J.H."/>
            <person name="Van Kan J.A.L."/>
        </authorList>
    </citation>
    <scope>NUCLEOTIDE SEQUENCE [LARGE SCALE GENOMIC DNA]</scope>
    <source>
        <strain evidence="2 3">Bh0001</strain>
    </source>
</reference>
<organism evidence="2 3">
    <name type="scientific">Botrytis hyacinthi</name>
    <dbReference type="NCBI Taxonomy" id="278943"/>
    <lineage>
        <taxon>Eukaryota</taxon>
        <taxon>Fungi</taxon>
        <taxon>Dikarya</taxon>
        <taxon>Ascomycota</taxon>
        <taxon>Pezizomycotina</taxon>
        <taxon>Leotiomycetes</taxon>
        <taxon>Helotiales</taxon>
        <taxon>Sclerotiniaceae</taxon>
        <taxon>Botrytis</taxon>
    </lineage>
</organism>
<sequence length="102" mass="11908">MFLRKNDFSERISSNDELDDLYMLAAFFGAKNDATTALRNVYQAQKERLTREKTHSRPVLLPQIEPERKKLSPERVARQSDYVKNEPCNDMVGTTGWRSRDD</sequence>
<evidence type="ECO:0000313" key="2">
    <source>
        <dbReference type="EMBL" id="TGO36117.1"/>
    </source>
</evidence>
<evidence type="ECO:0000313" key="3">
    <source>
        <dbReference type="Proteomes" id="UP000297814"/>
    </source>
</evidence>
<dbReference type="Proteomes" id="UP000297814">
    <property type="component" value="Unassembled WGS sequence"/>
</dbReference>
<comment type="caution">
    <text evidence="2">The sequence shown here is derived from an EMBL/GenBank/DDBJ whole genome shotgun (WGS) entry which is preliminary data.</text>
</comment>